<dbReference type="OrthoDB" id="350560at2157"/>
<proteinExistence type="predicted"/>
<sequence length="164" mass="18873">MSDEDVSDRTPGQNPILDRLDRLVGEWELEVPLDGQTIRGGRVTFNWLEDRAFLVQRSEGGDLLEAPTEWIENAPHSTVSIIGLDDTSEQFTMLYADSRDVFRVYQMSLSEGVWKLWRDAPGFSQRFTGTFDDDGDTIEGRWERSDDGIEWEVDFDVTYKRVGE</sequence>
<gene>
    <name evidence="1" type="ORF">SAMN05216285_1328</name>
</gene>
<keyword evidence="2" id="KW-1185">Reference proteome</keyword>
<accession>A0A1I0N489</accession>
<dbReference type="EMBL" id="FOIS01000002">
    <property type="protein sequence ID" value="SEV95917.1"/>
    <property type="molecule type" value="Genomic_DNA"/>
</dbReference>
<protein>
    <recommendedName>
        <fullName evidence="3">DUF1579 domain-containing protein</fullName>
    </recommendedName>
</protein>
<dbReference type="Proteomes" id="UP000183275">
    <property type="component" value="Unassembled WGS sequence"/>
</dbReference>
<reference evidence="2" key="1">
    <citation type="submission" date="2016-10" db="EMBL/GenBank/DDBJ databases">
        <authorList>
            <person name="Varghese N."/>
        </authorList>
    </citation>
    <scope>NUCLEOTIDE SEQUENCE [LARGE SCALE GENOMIC DNA]</scope>
    <source>
        <strain evidence="2">CGMCC 1.12284</strain>
    </source>
</reference>
<name>A0A1I0N489_9EURY</name>
<organism evidence="1 2">
    <name type="scientific">Natrinema salifodinae</name>
    <dbReference type="NCBI Taxonomy" id="1202768"/>
    <lineage>
        <taxon>Archaea</taxon>
        <taxon>Methanobacteriati</taxon>
        <taxon>Methanobacteriota</taxon>
        <taxon>Stenosarchaea group</taxon>
        <taxon>Halobacteria</taxon>
        <taxon>Halobacteriales</taxon>
        <taxon>Natrialbaceae</taxon>
        <taxon>Natrinema</taxon>
    </lineage>
</organism>
<evidence type="ECO:0008006" key="3">
    <source>
        <dbReference type="Google" id="ProtNLM"/>
    </source>
</evidence>
<dbReference type="AlphaFoldDB" id="A0A1I0N489"/>
<evidence type="ECO:0000313" key="1">
    <source>
        <dbReference type="EMBL" id="SEV95917.1"/>
    </source>
</evidence>
<dbReference type="RefSeq" id="WP_049991598.1">
    <property type="nucleotide sequence ID" value="NZ_FOIS01000002.1"/>
</dbReference>
<evidence type="ECO:0000313" key="2">
    <source>
        <dbReference type="Proteomes" id="UP000183275"/>
    </source>
</evidence>